<dbReference type="PANTHER" id="PTHR43739:SF5">
    <property type="entry name" value="EXO-ALPHA-SIALIDASE"/>
    <property type="match status" value="1"/>
</dbReference>
<gene>
    <name evidence="2" type="ORF">AUR64_06445</name>
</gene>
<dbReference type="CDD" id="cd15482">
    <property type="entry name" value="Sialidase_non-viral"/>
    <property type="match status" value="1"/>
</dbReference>
<dbReference type="Proteomes" id="UP000054387">
    <property type="component" value="Unassembled WGS sequence"/>
</dbReference>
<evidence type="ECO:0000256" key="1">
    <source>
        <dbReference type="SAM" id="MobiDB-lite"/>
    </source>
</evidence>
<evidence type="ECO:0008006" key="4">
    <source>
        <dbReference type="Google" id="ProtNLM"/>
    </source>
</evidence>
<dbReference type="EMBL" id="LOPU01000016">
    <property type="protein sequence ID" value="KTG10825.1"/>
    <property type="molecule type" value="Genomic_DNA"/>
</dbReference>
<dbReference type="SUPFAM" id="SSF110296">
    <property type="entry name" value="Oligoxyloglucan reducing end-specific cellobiohydrolase"/>
    <property type="match status" value="1"/>
</dbReference>
<evidence type="ECO:0000313" key="3">
    <source>
        <dbReference type="Proteomes" id="UP000054387"/>
    </source>
</evidence>
<feature type="compositionally biased region" description="Basic and acidic residues" evidence="1">
    <location>
        <begin position="161"/>
        <end position="178"/>
    </location>
</feature>
<dbReference type="AlphaFoldDB" id="A0A0W1RCI4"/>
<dbReference type="STRING" id="1514971.AUR64_06445"/>
<feature type="region of interest" description="Disordered" evidence="1">
    <location>
        <begin position="160"/>
        <end position="191"/>
    </location>
</feature>
<dbReference type="Gene3D" id="2.130.10.10">
    <property type="entry name" value="YVTN repeat-like/Quinoprotein amine dehydrogenase"/>
    <property type="match status" value="1"/>
</dbReference>
<keyword evidence="3" id="KW-1185">Reference proteome</keyword>
<reference evidence="2 3" key="1">
    <citation type="submission" date="2015-12" db="EMBL/GenBank/DDBJ databases">
        <title>Haloprofundus marisrubri gen. nov., sp. nov., an extremely halophilic archaeon isolated from the Discovery deep brine-seawater interface in the Red Sea.</title>
        <authorList>
            <person name="Zhang G."/>
            <person name="Stingl U."/>
            <person name="Rashid M."/>
        </authorList>
    </citation>
    <scope>NUCLEOTIDE SEQUENCE [LARGE SCALE GENOMIC DNA]</scope>
    <source>
        <strain evidence="2 3">SB9</strain>
    </source>
</reference>
<dbReference type="RefSeq" id="WP_058580623.1">
    <property type="nucleotide sequence ID" value="NZ_LOPU01000016.1"/>
</dbReference>
<evidence type="ECO:0000313" key="2">
    <source>
        <dbReference type="EMBL" id="KTG10825.1"/>
    </source>
</evidence>
<sequence>MTTQYAALRNVLLIVRGGPGERLVDKRLTDHQIECVAAAPGGHVAFCGTFDAGLWRTDTEGQTWYRVGDETLTDPVMSVTVDPSDPDRVWVGTEPSAVYRSDDGGETWEQCGGLTDLPSADSWSFPPRPDTHHVRWIAVDPADSEHLYVGIEAGALVQSHDGGETWEDRAPSARRDNHSLATHPDASGRVWSAAGDGYAESDDGGETWDHPQEGLDHRYCWSVAVGREAKNVLVSAASGARSAHNASSAESYVYRRRPGEAWTRLDGLPTGEGVTRPVLATDGNGSFYALSNRGIFRSPNSGKSWERVEIPWPEAYESQTARGLAVVSEPQS</sequence>
<accession>A0A0W1RCI4</accession>
<comment type="caution">
    <text evidence="2">The sequence shown here is derived from an EMBL/GenBank/DDBJ whole genome shotgun (WGS) entry which is preliminary data.</text>
</comment>
<name>A0A0W1RCI4_9EURY</name>
<dbReference type="PANTHER" id="PTHR43739">
    <property type="entry name" value="XYLOGLUCANASE (EUROFUNG)"/>
    <property type="match status" value="1"/>
</dbReference>
<dbReference type="GO" id="GO:0010411">
    <property type="term" value="P:xyloglucan metabolic process"/>
    <property type="evidence" value="ECO:0007669"/>
    <property type="project" value="TreeGrafter"/>
</dbReference>
<proteinExistence type="predicted"/>
<dbReference type="InterPro" id="IPR015943">
    <property type="entry name" value="WD40/YVTN_repeat-like_dom_sf"/>
</dbReference>
<organism evidence="2 3">
    <name type="scientific">Haloprofundus marisrubri</name>
    <dbReference type="NCBI Taxonomy" id="1514971"/>
    <lineage>
        <taxon>Archaea</taxon>
        <taxon>Methanobacteriati</taxon>
        <taxon>Methanobacteriota</taxon>
        <taxon>Stenosarchaea group</taxon>
        <taxon>Halobacteria</taxon>
        <taxon>Halobacteriales</taxon>
        <taxon>Haloferacaceae</taxon>
        <taxon>Haloprofundus</taxon>
    </lineage>
</organism>
<dbReference type="OrthoDB" id="197823at2157"/>
<dbReference type="InterPro" id="IPR052025">
    <property type="entry name" value="Xyloglucanase_GH74"/>
</dbReference>
<protein>
    <recommendedName>
        <fullName evidence="4">Glycosyl hydrolase</fullName>
    </recommendedName>
</protein>